<dbReference type="GO" id="GO:0005634">
    <property type="term" value="C:nucleus"/>
    <property type="evidence" value="ECO:0007669"/>
    <property type="project" value="UniProtKB-SubCell"/>
</dbReference>
<evidence type="ECO:0000256" key="5">
    <source>
        <dbReference type="ARBA" id="ARBA00023242"/>
    </source>
</evidence>
<dbReference type="GO" id="GO:0031511">
    <property type="term" value="C:Mis6-Sim4 complex"/>
    <property type="evidence" value="ECO:0007669"/>
    <property type="project" value="TreeGrafter"/>
</dbReference>
<evidence type="ECO:0000256" key="6">
    <source>
        <dbReference type="ARBA" id="ARBA00023328"/>
    </source>
</evidence>
<keyword evidence="4" id="KW-0158">Chromosome</keyword>
<name>A0A2N9HM21_FAGSY</name>
<evidence type="ECO:0000256" key="2">
    <source>
        <dbReference type="ARBA" id="ARBA00004584"/>
    </source>
</evidence>
<keyword evidence="6" id="KW-0137">Centromere</keyword>
<comment type="similarity">
    <text evidence="3">Belongs to the CENP-O/MCM21 family.</text>
</comment>
<dbReference type="AlphaFoldDB" id="A0A2N9HM21"/>
<accession>A0A2N9HM21</accession>
<reference evidence="7" key="1">
    <citation type="submission" date="2018-02" db="EMBL/GenBank/DDBJ databases">
        <authorList>
            <person name="Cohen D.B."/>
            <person name="Kent A.D."/>
        </authorList>
    </citation>
    <scope>NUCLEOTIDE SEQUENCE</scope>
</reference>
<evidence type="ECO:0000256" key="1">
    <source>
        <dbReference type="ARBA" id="ARBA00004123"/>
    </source>
</evidence>
<dbReference type="EMBL" id="OIVN01003646">
    <property type="protein sequence ID" value="SPD12639.1"/>
    <property type="molecule type" value="Genomic_DNA"/>
</dbReference>
<gene>
    <name evidence="7" type="ORF">FSB_LOCUS40521</name>
</gene>
<evidence type="ECO:0000256" key="4">
    <source>
        <dbReference type="ARBA" id="ARBA00022454"/>
    </source>
</evidence>
<evidence type="ECO:0000313" key="7">
    <source>
        <dbReference type="EMBL" id="SPD12639.1"/>
    </source>
</evidence>
<dbReference type="PANTHER" id="PTHR14582">
    <property type="entry name" value="INNER KINETOCHORE SUBUNIT MAL2"/>
    <property type="match status" value="1"/>
</dbReference>
<evidence type="ECO:0000256" key="3">
    <source>
        <dbReference type="ARBA" id="ARBA00007321"/>
    </source>
</evidence>
<dbReference type="InterPro" id="IPR018464">
    <property type="entry name" value="CENP-O"/>
</dbReference>
<comment type="subcellular location">
    <subcellularLocation>
        <location evidence="2">Chromosome</location>
        <location evidence="2">Centromere</location>
    </subcellularLocation>
    <subcellularLocation>
        <location evidence="1">Nucleus</location>
    </subcellularLocation>
</comment>
<sequence>MIFERLEKEFGAARDSQTEEICLDGEEWNDGLLATIRERVHMEADRKAMPGDTNIGSGPHFQERITYKVGSVQLAMSSIENKIKYQEILELWSSFDVGSYWHPSWVTPSGEGLGLGGMLPTRSKVQHLLGAFNPLGPSDWGKLIAP</sequence>
<dbReference type="PANTHER" id="PTHR14582:SF1">
    <property type="entry name" value="CENTROMERE PROTEIN O"/>
    <property type="match status" value="1"/>
</dbReference>
<proteinExistence type="inferred from homology"/>
<organism evidence="7">
    <name type="scientific">Fagus sylvatica</name>
    <name type="common">Beechnut</name>
    <dbReference type="NCBI Taxonomy" id="28930"/>
    <lineage>
        <taxon>Eukaryota</taxon>
        <taxon>Viridiplantae</taxon>
        <taxon>Streptophyta</taxon>
        <taxon>Embryophyta</taxon>
        <taxon>Tracheophyta</taxon>
        <taxon>Spermatophyta</taxon>
        <taxon>Magnoliopsida</taxon>
        <taxon>eudicotyledons</taxon>
        <taxon>Gunneridae</taxon>
        <taxon>Pentapetalae</taxon>
        <taxon>rosids</taxon>
        <taxon>fabids</taxon>
        <taxon>Fagales</taxon>
        <taxon>Fagaceae</taxon>
        <taxon>Fagus</taxon>
    </lineage>
</organism>
<protein>
    <submittedName>
        <fullName evidence="7">Uncharacterized protein</fullName>
    </submittedName>
</protein>
<keyword evidence="5" id="KW-0539">Nucleus</keyword>